<dbReference type="HOGENOM" id="CLU_172700_2_0_1"/>
<sequence length="75" mass="8322">MSDHWRTTLNNWLQGRHGTAKDLTWEATRSGLPHALRWTVVAYIKGVEYGRSTSGTKGAAAEEAARQAVVILENE</sequence>
<dbReference type="EMBL" id="KN832976">
    <property type="protein sequence ID" value="KIM88772.1"/>
    <property type="molecule type" value="Genomic_DNA"/>
</dbReference>
<evidence type="ECO:0000313" key="3">
    <source>
        <dbReference type="EMBL" id="KIM88772.1"/>
    </source>
</evidence>
<name>A0A0C3CG85_PILCF</name>
<dbReference type="PROSITE" id="PS50137">
    <property type="entry name" value="DS_RBD"/>
    <property type="match status" value="1"/>
</dbReference>
<organism evidence="3 4">
    <name type="scientific">Piloderma croceum (strain F 1598)</name>
    <dbReference type="NCBI Taxonomy" id="765440"/>
    <lineage>
        <taxon>Eukaryota</taxon>
        <taxon>Fungi</taxon>
        <taxon>Dikarya</taxon>
        <taxon>Basidiomycota</taxon>
        <taxon>Agaricomycotina</taxon>
        <taxon>Agaricomycetes</taxon>
        <taxon>Agaricomycetidae</taxon>
        <taxon>Atheliales</taxon>
        <taxon>Atheliaceae</taxon>
        <taxon>Piloderma</taxon>
    </lineage>
</organism>
<proteinExistence type="predicted"/>
<gene>
    <name evidence="3" type="ORF">PILCRDRAFT_2956</name>
</gene>
<reference evidence="4" key="2">
    <citation type="submission" date="2015-01" db="EMBL/GenBank/DDBJ databases">
        <title>Evolutionary Origins and Diversification of the Mycorrhizal Mutualists.</title>
        <authorList>
            <consortium name="DOE Joint Genome Institute"/>
            <consortium name="Mycorrhizal Genomics Consortium"/>
            <person name="Kohler A."/>
            <person name="Kuo A."/>
            <person name="Nagy L.G."/>
            <person name="Floudas D."/>
            <person name="Copeland A."/>
            <person name="Barry K.W."/>
            <person name="Cichocki N."/>
            <person name="Veneault-Fourrey C."/>
            <person name="LaButti K."/>
            <person name="Lindquist E.A."/>
            <person name="Lipzen A."/>
            <person name="Lundell T."/>
            <person name="Morin E."/>
            <person name="Murat C."/>
            <person name="Riley R."/>
            <person name="Ohm R."/>
            <person name="Sun H."/>
            <person name="Tunlid A."/>
            <person name="Henrissat B."/>
            <person name="Grigoriev I.V."/>
            <person name="Hibbett D.S."/>
            <person name="Martin F."/>
        </authorList>
    </citation>
    <scope>NUCLEOTIDE SEQUENCE [LARGE SCALE GENOMIC DNA]</scope>
    <source>
        <strain evidence="4">F 1598</strain>
    </source>
</reference>
<dbReference type="GO" id="GO:0003723">
    <property type="term" value="F:RNA binding"/>
    <property type="evidence" value="ECO:0007669"/>
    <property type="project" value="UniProtKB-UniRule"/>
</dbReference>
<evidence type="ECO:0000256" key="1">
    <source>
        <dbReference type="PROSITE-ProRule" id="PRU00266"/>
    </source>
</evidence>
<reference evidence="3 4" key="1">
    <citation type="submission" date="2014-04" db="EMBL/GenBank/DDBJ databases">
        <authorList>
            <consortium name="DOE Joint Genome Institute"/>
            <person name="Kuo A."/>
            <person name="Tarkka M."/>
            <person name="Buscot F."/>
            <person name="Kohler A."/>
            <person name="Nagy L.G."/>
            <person name="Floudas D."/>
            <person name="Copeland A."/>
            <person name="Barry K.W."/>
            <person name="Cichocki N."/>
            <person name="Veneault-Fourrey C."/>
            <person name="LaButti K."/>
            <person name="Lindquist E.A."/>
            <person name="Lipzen A."/>
            <person name="Lundell T."/>
            <person name="Morin E."/>
            <person name="Murat C."/>
            <person name="Sun H."/>
            <person name="Tunlid A."/>
            <person name="Henrissat B."/>
            <person name="Grigoriev I.V."/>
            <person name="Hibbett D.S."/>
            <person name="Martin F."/>
            <person name="Nordberg H.P."/>
            <person name="Cantor M.N."/>
            <person name="Hua S.X."/>
        </authorList>
    </citation>
    <scope>NUCLEOTIDE SEQUENCE [LARGE SCALE GENOMIC DNA]</scope>
    <source>
        <strain evidence="3 4">F 1598</strain>
    </source>
</reference>
<protein>
    <recommendedName>
        <fullName evidence="2">DRBM domain-containing protein</fullName>
    </recommendedName>
</protein>
<evidence type="ECO:0000313" key="4">
    <source>
        <dbReference type="Proteomes" id="UP000054166"/>
    </source>
</evidence>
<accession>A0A0C3CG85</accession>
<dbReference type="SUPFAM" id="SSF54768">
    <property type="entry name" value="dsRNA-binding domain-like"/>
    <property type="match status" value="1"/>
</dbReference>
<dbReference type="Proteomes" id="UP000054166">
    <property type="component" value="Unassembled WGS sequence"/>
</dbReference>
<dbReference type="OrthoDB" id="112668at2759"/>
<evidence type="ECO:0000259" key="2">
    <source>
        <dbReference type="PROSITE" id="PS50137"/>
    </source>
</evidence>
<feature type="domain" description="DRBM" evidence="2">
    <location>
        <begin position="4"/>
        <end position="74"/>
    </location>
</feature>
<dbReference type="InParanoid" id="A0A0C3CG85"/>
<dbReference type="InterPro" id="IPR014720">
    <property type="entry name" value="dsRBD_dom"/>
</dbReference>
<keyword evidence="1" id="KW-0694">RNA-binding</keyword>
<keyword evidence="4" id="KW-1185">Reference proteome</keyword>
<dbReference type="Gene3D" id="3.30.160.20">
    <property type="match status" value="1"/>
</dbReference>
<dbReference type="AlphaFoldDB" id="A0A0C3CG85"/>
<dbReference type="Pfam" id="PF00035">
    <property type="entry name" value="dsrm"/>
    <property type="match status" value="1"/>
</dbReference>